<organism evidence="1 2">
    <name type="scientific">Stenotrophomonas phage Mendera</name>
    <dbReference type="NCBI Taxonomy" id="2650877"/>
    <lineage>
        <taxon>Viruses</taxon>
        <taxon>Duplodnaviria</taxon>
        <taxon>Heunggongvirae</taxon>
        <taxon>Uroviricota</taxon>
        <taxon>Caudoviricetes</taxon>
        <taxon>Menderavirus</taxon>
        <taxon>Menderavirus mendera</taxon>
    </lineage>
</organism>
<proteinExistence type="predicted"/>
<protein>
    <recommendedName>
        <fullName evidence="3">Carboxypeptidase regulatory-like domain-containing protein</fullName>
    </recommendedName>
</protein>
<reference evidence="2" key="1">
    <citation type="submission" date="2019-06" db="EMBL/GenBank/DDBJ databases">
        <title>Complete genome sequence of Stenotrophomonas phage Mendera.</title>
        <authorList>
            <person name="Garza K."/>
            <person name="Newkirk H."/>
            <person name="Moreland R."/>
            <person name="Liu M."/>
            <person name="Ramsey J."/>
            <person name="Gonzalez C.F."/>
            <person name="Leavitt J."/>
        </authorList>
    </citation>
    <scope>NUCLEOTIDE SEQUENCE [LARGE SCALE GENOMIC DNA]</scope>
</reference>
<evidence type="ECO:0000313" key="1">
    <source>
        <dbReference type="EMBL" id="QFR56760.1"/>
    </source>
</evidence>
<evidence type="ECO:0000313" key="2">
    <source>
        <dbReference type="Proteomes" id="UP000326601"/>
    </source>
</evidence>
<dbReference type="EMBL" id="MN098328">
    <property type="protein sequence ID" value="QFR56760.1"/>
    <property type="molecule type" value="Genomic_DNA"/>
</dbReference>
<accession>A0A5P8PL56</accession>
<sequence>MADVATIMTSIFAITPGLDTPIFIPREMTGDKTISGRVMTGTKPMAAQVALLTHDTGVVVRKTTTNTNGEYAFAGLSDRFSFDVIAYDPVSKWEGKVSTKRIAG</sequence>
<name>A0A5P8PL56_9CAUD</name>
<keyword evidence="2" id="KW-1185">Reference proteome</keyword>
<dbReference type="Proteomes" id="UP000326601">
    <property type="component" value="Segment"/>
</dbReference>
<evidence type="ECO:0008006" key="3">
    <source>
        <dbReference type="Google" id="ProtNLM"/>
    </source>
</evidence>
<gene>
    <name evidence="1" type="ORF">CPT_Mendera_234</name>
</gene>